<sequence>MSINLSTSLWHSDEETRTFTRKVWELADIIEVTRQEHEFLCQIKPFEEFDTRNNFSGKFVHYDRDA</sequence>
<name>A0ACB9S901_9MYRT</name>
<protein>
    <submittedName>
        <fullName evidence="1">Uncharacterized protein</fullName>
    </submittedName>
</protein>
<evidence type="ECO:0000313" key="2">
    <source>
        <dbReference type="Proteomes" id="UP001057402"/>
    </source>
</evidence>
<keyword evidence="2" id="KW-1185">Reference proteome</keyword>
<dbReference type="Proteomes" id="UP001057402">
    <property type="component" value="Chromosome 2"/>
</dbReference>
<accession>A0ACB9S901</accession>
<proteinExistence type="predicted"/>
<reference evidence="2" key="1">
    <citation type="journal article" date="2023" name="Front. Plant Sci.">
        <title>Chromosomal-level genome assembly of Melastoma candidum provides insights into trichome evolution.</title>
        <authorList>
            <person name="Zhong Y."/>
            <person name="Wu W."/>
            <person name="Sun C."/>
            <person name="Zou P."/>
            <person name="Liu Y."/>
            <person name="Dai S."/>
            <person name="Zhou R."/>
        </authorList>
    </citation>
    <scope>NUCLEOTIDE SEQUENCE [LARGE SCALE GENOMIC DNA]</scope>
</reference>
<organism evidence="1 2">
    <name type="scientific">Melastoma candidum</name>
    <dbReference type="NCBI Taxonomy" id="119954"/>
    <lineage>
        <taxon>Eukaryota</taxon>
        <taxon>Viridiplantae</taxon>
        <taxon>Streptophyta</taxon>
        <taxon>Embryophyta</taxon>
        <taxon>Tracheophyta</taxon>
        <taxon>Spermatophyta</taxon>
        <taxon>Magnoliopsida</taxon>
        <taxon>eudicotyledons</taxon>
        <taxon>Gunneridae</taxon>
        <taxon>Pentapetalae</taxon>
        <taxon>rosids</taxon>
        <taxon>malvids</taxon>
        <taxon>Myrtales</taxon>
        <taxon>Melastomataceae</taxon>
        <taxon>Melastomatoideae</taxon>
        <taxon>Melastomateae</taxon>
        <taxon>Melastoma</taxon>
    </lineage>
</organism>
<gene>
    <name evidence="1" type="ORF">MLD38_005360</name>
</gene>
<comment type="caution">
    <text evidence="1">The sequence shown here is derived from an EMBL/GenBank/DDBJ whole genome shotgun (WGS) entry which is preliminary data.</text>
</comment>
<dbReference type="EMBL" id="CM042881">
    <property type="protein sequence ID" value="KAI4387534.1"/>
    <property type="molecule type" value="Genomic_DNA"/>
</dbReference>
<evidence type="ECO:0000313" key="1">
    <source>
        <dbReference type="EMBL" id="KAI4387534.1"/>
    </source>
</evidence>